<organism evidence="1 2">
    <name type="scientific">Apiospora saccharicola</name>
    <dbReference type="NCBI Taxonomy" id="335842"/>
    <lineage>
        <taxon>Eukaryota</taxon>
        <taxon>Fungi</taxon>
        <taxon>Dikarya</taxon>
        <taxon>Ascomycota</taxon>
        <taxon>Pezizomycotina</taxon>
        <taxon>Sordariomycetes</taxon>
        <taxon>Xylariomycetidae</taxon>
        <taxon>Amphisphaeriales</taxon>
        <taxon>Apiosporaceae</taxon>
        <taxon>Apiospora</taxon>
    </lineage>
</organism>
<reference evidence="1 2" key="1">
    <citation type="submission" date="2023-01" db="EMBL/GenBank/DDBJ databases">
        <title>Analysis of 21 Apiospora genomes using comparative genomics revels a genus with tremendous synthesis potential of carbohydrate active enzymes and secondary metabolites.</title>
        <authorList>
            <person name="Sorensen T."/>
        </authorList>
    </citation>
    <scope>NUCLEOTIDE SEQUENCE [LARGE SCALE GENOMIC DNA]</scope>
    <source>
        <strain evidence="1 2">CBS 83171</strain>
    </source>
</reference>
<gene>
    <name evidence="1" type="ORF">PG996_010570</name>
</gene>
<keyword evidence="2" id="KW-1185">Reference proteome</keyword>
<evidence type="ECO:0000313" key="1">
    <source>
        <dbReference type="EMBL" id="KAK8060640.1"/>
    </source>
</evidence>
<proteinExistence type="predicted"/>
<evidence type="ECO:0000313" key="2">
    <source>
        <dbReference type="Proteomes" id="UP001446871"/>
    </source>
</evidence>
<comment type="caution">
    <text evidence="1">The sequence shown here is derived from an EMBL/GenBank/DDBJ whole genome shotgun (WGS) entry which is preliminary data.</text>
</comment>
<accession>A0ABR1UNY7</accession>
<dbReference type="EMBL" id="JAQQWM010000006">
    <property type="protein sequence ID" value="KAK8060640.1"/>
    <property type="molecule type" value="Genomic_DNA"/>
</dbReference>
<dbReference type="Proteomes" id="UP001446871">
    <property type="component" value="Unassembled WGS sequence"/>
</dbReference>
<protein>
    <submittedName>
        <fullName evidence="1">Uncharacterized protein</fullName>
    </submittedName>
</protein>
<name>A0ABR1UNY7_9PEZI</name>
<sequence>MARAGILASTDTLGNRADPDRPLRVHLKPFAEDNVLRMAIHTKEVELQEYLRSYLAWWPWHKYAILKAGGDTREMPLGVGVILAELPPGGSCEKDVKSTPEPCDDVRRFGRLQTFHFTDNQPWYGYTVNVDEIPVQALRPGWLVY</sequence>